<dbReference type="InterPro" id="IPR050715">
    <property type="entry name" value="LRR-SigEffector_domain"/>
</dbReference>
<accession>A0ABC9AM39</accession>
<dbReference type="PANTHER" id="PTHR45752:SF187">
    <property type="entry name" value="LEUCINE-RICH REPEAT AND IQ DOMAIN-CONTAINING PROTEIN 4"/>
    <property type="match status" value="1"/>
</dbReference>
<dbReference type="EMBL" id="OZ075131">
    <property type="protein sequence ID" value="CAL4982154.1"/>
    <property type="molecule type" value="Genomic_DNA"/>
</dbReference>
<dbReference type="SUPFAM" id="SSF52058">
    <property type="entry name" value="L domain-like"/>
    <property type="match status" value="1"/>
</dbReference>
<dbReference type="Pfam" id="PF00560">
    <property type="entry name" value="LRR_1"/>
    <property type="match status" value="1"/>
</dbReference>
<dbReference type="PANTHER" id="PTHR45752">
    <property type="entry name" value="LEUCINE-RICH REPEAT-CONTAINING"/>
    <property type="match status" value="1"/>
</dbReference>
<organism evidence="4 5">
    <name type="scientific">Urochloa decumbens</name>
    <dbReference type="NCBI Taxonomy" id="240449"/>
    <lineage>
        <taxon>Eukaryota</taxon>
        <taxon>Viridiplantae</taxon>
        <taxon>Streptophyta</taxon>
        <taxon>Embryophyta</taxon>
        <taxon>Tracheophyta</taxon>
        <taxon>Spermatophyta</taxon>
        <taxon>Magnoliopsida</taxon>
        <taxon>Liliopsida</taxon>
        <taxon>Poales</taxon>
        <taxon>Poaceae</taxon>
        <taxon>PACMAD clade</taxon>
        <taxon>Panicoideae</taxon>
        <taxon>Panicodae</taxon>
        <taxon>Paniceae</taxon>
        <taxon>Melinidinae</taxon>
        <taxon>Urochloa</taxon>
    </lineage>
</organism>
<evidence type="ECO:0000256" key="1">
    <source>
        <dbReference type="ARBA" id="ARBA00022614"/>
    </source>
</evidence>
<evidence type="ECO:0000259" key="3">
    <source>
        <dbReference type="Pfam" id="PF23247"/>
    </source>
</evidence>
<dbReference type="Gene3D" id="3.80.10.10">
    <property type="entry name" value="Ribonuclease Inhibitor"/>
    <property type="match status" value="2"/>
</dbReference>
<gene>
    <name evidence="4" type="ORF">URODEC1_LOCUS56486</name>
</gene>
<reference evidence="5" key="1">
    <citation type="submission" date="2024-06" db="EMBL/GenBank/DDBJ databases">
        <authorList>
            <person name="Ryan C."/>
        </authorList>
    </citation>
    <scope>NUCLEOTIDE SEQUENCE [LARGE SCALE GENOMIC DNA]</scope>
</reference>
<name>A0ABC9AM39_9POAL</name>
<reference evidence="4 5" key="2">
    <citation type="submission" date="2024-10" db="EMBL/GenBank/DDBJ databases">
        <authorList>
            <person name="Ryan C."/>
        </authorList>
    </citation>
    <scope>NUCLEOTIDE SEQUENCE [LARGE SCALE GENOMIC DNA]</scope>
</reference>
<dbReference type="Pfam" id="PF23247">
    <property type="entry name" value="LRR_RPS2"/>
    <property type="match status" value="1"/>
</dbReference>
<keyword evidence="5" id="KW-1185">Reference proteome</keyword>
<sequence length="1016" mass="116517">MAADRSAAQHWLAIEALVELARTLQITLPEEIMDLRQRTPEEIYFSYGALSEYRTLIQAFGRDYFLCFGKDPSGGAGFLRQPYFSPLLKQIRAALQHKRHLLLVENLGVPVPLDVLAFTTGKRPSVLPNNRWVISTTSKDVCETSRLTGGAPDYYTTHYRLSAEYYGAPAPFEDLDQLDWAKLIQEAIRDAAGSIHSTLQQKGRDFEFWLHVALHCLYYAVLYHPRKASSNSSVSCDELVRCWLAEDLLSSATNPFDTLAATGKEQMSNSYRSEFEDGKVVIQALQEYSLLPNYSVPNTPASSSSGTATTSSHDAIITGVSKIAEGVPQLQQDELVDHGKSSRLGWVSFMNDDGRHLETLSPLPSTYIEEAAQLAHLGNLQTLDMNGVPLLEITQQDGNNKSNLHFLDLSGSRITTLPPAFFHSMSSTLEELILGNCSNLEELPPSMTELSNLLVLHVEGTQIASFPEGMFQAMQRLHTLRLIRNVLLISLPRSLSKAKGLKELHIYNSTVLSLQFLWELLPCLEDLNIQTWKSLEEIKIQGHPNLRTFSLSGPWVRYLSLRGCNMLKSVIFSEDHTDLEEVDLSGTAIEEVPHNLPNSPQLRMLLLLNVPCFKRFPWHHLVRFPKVFYLDYYGDNQISKMFCKKEICANENQCIWKNMNITQINISDSRMFYSFSFHAANKLVKEGQFIKRFNVQVKPCRMRGMEQKKKEDEIYTDIHRQSPYPDVHPFEADSTVRMMELIPNGRHVEISASNRYPDGLRHLLSVAQSIFIMDDRFIRCLTELNHIMMSLEECQLMHCHEMKVVFEMHSEGTGAIEYFRDEQTRMPKELPRLKILQVSNLNKLLCLVEPNHPAYSKLITLKLIRHIHLEDCPRLEKIFPCCLSLPTLETLVILLCCNLKKIFYKQPDYEVAPSPLPSIKRIYLQEQPQLQQFHDDVMFELEIPKFEKLFVRGCQSFHRLPLLKKDNLKSKVEVSGERDWWGRLQWSLPEQSDYYMHVSPPEFVSCKKHIIRSYLM</sequence>
<evidence type="ECO:0000313" key="5">
    <source>
        <dbReference type="Proteomes" id="UP001497457"/>
    </source>
</evidence>
<dbReference type="InterPro" id="IPR032675">
    <property type="entry name" value="LRR_dom_sf"/>
</dbReference>
<feature type="domain" description="Disease resistance protein At4g27190-like leucine-rich repeats" evidence="3">
    <location>
        <begin position="783"/>
        <end position="896"/>
    </location>
</feature>
<dbReference type="InterPro" id="IPR003591">
    <property type="entry name" value="Leu-rich_rpt_typical-subtyp"/>
</dbReference>
<dbReference type="SMART" id="SM00369">
    <property type="entry name" value="LRR_TYP"/>
    <property type="match status" value="4"/>
</dbReference>
<dbReference type="InterPro" id="IPR057135">
    <property type="entry name" value="At4g27190-like_LRR"/>
</dbReference>
<evidence type="ECO:0000313" key="4">
    <source>
        <dbReference type="EMBL" id="CAL4982154.1"/>
    </source>
</evidence>
<dbReference type="Proteomes" id="UP001497457">
    <property type="component" value="Chromosome 21rd"/>
</dbReference>
<keyword evidence="1" id="KW-0433">Leucine-rich repeat</keyword>
<protein>
    <recommendedName>
        <fullName evidence="3">Disease resistance protein At4g27190-like leucine-rich repeats domain-containing protein</fullName>
    </recommendedName>
</protein>
<proteinExistence type="predicted"/>
<dbReference type="InterPro" id="IPR001611">
    <property type="entry name" value="Leu-rich_rpt"/>
</dbReference>
<evidence type="ECO:0000256" key="2">
    <source>
        <dbReference type="ARBA" id="ARBA00022737"/>
    </source>
</evidence>
<dbReference type="AlphaFoldDB" id="A0ABC9AM39"/>
<keyword evidence="2" id="KW-0677">Repeat</keyword>